<evidence type="ECO:0000256" key="1">
    <source>
        <dbReference type="SAM" id="Phobius"/>
    </source>
</evidence>
<reference evidence="2 3" key="1">
    <citation type="journal article" date="2014" name="PLoS Genet.">
        <title>Phylogenetically driven sequencing of extremely halophilic archaea reveals strategies for static and dynamic osmo-response.</title>
        <authorList>
            <person name="Becker E.A."/>
            <person name="Seitzer P.M."/>
            <person name="Tritt A."/>
            <person name="Larsen D."/>
            <person name="Krusor M."/>
            <person name="Yao A.I."/>
            <person name="Wu D."/>
            <person name="Madern D."/>
            <person name="Eisen J.A."/>
            <person name="Darling A.E."/>
            <person name="Facciotti M.T."/>
        </authorList>
    </citation>
    <scope>NUCLEOTIDE SEQUENCE [LARGE SCALE GENOMIC DNA]</scope>
    <source>
        <strain evidence="2 3">JCM 10635</strain>
    </source>
</reference>
<dbReference type="AlphaFoldDB" id="L9WS15"/>
<keyword evidence="3" id="KW-1185">Reference proteome</keyword>
<dbReference type="eggNOG" id="ENOG502N655">
    <property type="taxonomic scope" value="Archaea"/>
</dbReference>
<protein>
    <submittedName>
        <fullName evidence="2">Uncharacterized protein</fullName>
    </submittedName>
</protein>
<dbReference type="EMBL" id="AOHY01000006">
    <property type="protein sequence ID" value="ELY52222.1"/>
    <property type="molecule type" value="Genomic_DNA"/>
</dbReference>
<feature type="transmembrane region" description="Helical" evidence="1">
    <location>
        <begin position="15"/>
        <end position="32"/>
    </location>
</feature>
<keyword evidence="1" id="KW-1133">Transmembrane helix</keyword>
<sequence>MMTEIDTALTLKQSILLLLILPIAIGFVSRLFGDPLVSGVLSGFLMAIIILLFYYWSDLLGNPE</sequence>
<comment type="caution">
    <text evidence="2">The sequence shown here is derived from an EMBL/GenBank/DDBJ whole genome shotgun (WGS) entry which is preliminary data.</text>
</comment>
<dbReference type="Proteomes" id="UP000011690">
    <property type="component" value="Unassembled WGS sequence"/>
</dbReference>
<keyword evidence="1" id="KW-0472">Membrane</keyword>
<accession>L9WS15</accession>
<proteinExistence type="predicted"/>
<keyword evidence="1" id="KW-0812">Transmembrane</keyword>
<gene>
    <name evidence="2" type="ORF">C494_01662</name>
</gene>
<evidence type="ECO:0000313" key="3">
    <source>
        <dbReference type="Proteomes" id="UP000011690"/>
    </source>
</evidence>
<organism evidence="2 3">
    <name type="scientific">Natronorubrum bangense JCM 10635</name>
    <dbReference type="NCBI Taxonomy" id="1227500"/>
    <lineage>
        <taxon>Archaea</taxon>
        <taxon>Methanobacteriati</taxon>
        <taxon>Methanobacteriota</taxon>
        <taxon>Stenosarchaea group</taxon>
        <taxon>Halobacteria</taxon>
        <taxon>Halobacteriales</taxon>
        <taxon>Natrialbaceae</taxon>
        <taxon>Natronorubrum</taxon>
    </lineage>
</organism>
<name>L9WS15_9EURY</name>
<evidence type="ECO:0000313" key="2">
    <source>
        <dbReference type="EMBL" id="ELY52222.1"/>
    </source>
</evidence>
<feature type="transmembrane region" description="Helical" evidence="1">
    <location>
        <begin position="39"/>
        <end position="56"/>
    </location>
</feature>